<evidence type="ECO:0000259" key="1">
    <source>
        <dbReference type="PROSITE" id="PS50041"/>
    </source>
</evidence>
<feature type="domain" description="C-type lectin" evidence="1">
    <location>
        <begin position="43"/>
        <end position="159"/>
    </location>
</feature>
<organism evidence="2 3">
    <name type="scientific">Oncorhynchus mykiss</name>
    <name type="common">Rainbow trout</name>
    <name type="synonym">Salmo gairdneri</name>
    <dbReference type="NCBI Taxonomy" id="8022"/>
    <lineage>
        <taxon>Eukaryota</taxon>
        <taxon>Metazoa</taxon>
        <taxon>Chordata</taxon>
        <taxon>Craniata</taxon>
        <taxon>Vertebrata</taxon>
        <taxon>Euteleostomi</taxon>
        <taxon>Actinopterygii</taxon>
        <taxon>Neopterygii</taxon>
        <taxon>Teleostei</taxon>
        <taxon>Protacanthopterygii</taxon>
        <taxon>Salmoniformes</taxon>
        <taxon>Salmonidae</taxon>
        <taxon>Salmoninae</taxon>
        <taxon>Oncorhynchus</taxon>
    </lineage>
</organism>
<dbReference type="Pfam" id="PF00059">
    <property type="entry name" value="Lectin_C"/>
    <property type="match status" value="1"/>
</dbReference>
<dbReference type="InterPro" id="IPR016187">
    <property type="entry name" value="CTDL_fold"/>
</dbReference>
<dbReference type="PANTHER" id="PTHR45784">
    <property type="entry name" value="C-TYPE LECTIN DOMAIN FAMILY 20 MEMBER A-RELATED"/>
    <property type="match status" value="1"/>
</dbReference>
<reference evidence="2" key="1">
    <citation type="submission" date="2020-07" db="EMBL/GenBank/DDBJ databases">
        <title>A long reads based de novo assembly of the rainbow trout Arlee double haploid line genome.</title>
        <authorList>
            <person name="Gao G."/>
            <person name="Palti Y."/>
        </authorList>
    </citation>
    <scope>NUCLEOTIDE SEQUENCE [LARGE SCALE GENOMIC DNA]</scope>
</reference>
<dbReference type="Ensembl" id="ENSOMYT00000128603.1">
    <property type="protein sequence ID" value="ENSOMYP00000118658.1"/>
    <property type="gene ID" value="ENSOMYG00000067683.1"/>
</dbReference>
<proteinExistence type="predicted"/>
<accession>A0A8K9VCR8</accession>
<name>A0A8K9VCR8_ONCMY</name>
<dbReference type="Gene3D" id="3.10.100.10">
    <property type="entry name" value="Mannose-Binding Protein A, subunit A"/>
    <property type="match status" value="1"/>
</dbReference>
<dbReference type="InterPro" id="IPR016186">
    <property type="entry name" value="C-type_lectin-like/link_sf"/>
</dbReference>
<dbReference type="PANTHER" id="PTHR45784:SF3">
    <property type="entry name" value="C-TYPE LECTIN DOMAIN FAMILY 4 MEMBER K-LIKE-RELATED"/>
    <property type="match status" value="1"/>
</dbReference>
<protein>
    <recommendedName>
        <fullName evidence="1">C-type lectin domain-containing protein</fullName>
    </recommendedName>
</protein>
<dbReference type="SUPFAM" id="SSF56436">
    <property type="entry name" value="C-type lectin-like"/>
    <property type="match status" value="1"/>
</dbReference>
<evidence type="ECO:0000313" key="2">
    <source>
        <dbReference type="Ensembl" id="ENSOMYP00000118658.1"/>
    </source>
</evidence>
<reference evidence="2" key="3">
    <citation type="submission" date="2025-09" db="UniProtKB">
        <authorList>
            <consortium name="Ensembl"/>
        </authorList>
    </citation>
    <scope>IDENTIFICATION</scope>
</reference>
<dbReference type="SMART" id="SM00034">
    <property type="entry name" value="CLECT"/>
    <property type="match status" value="1"/>
</dbReference>
<dbReference type="GeneTree" id="ENSGT01100000263473"/>
<sequence>RLGYVSISFAHRETEMFSHSSFVTKIPIHRDFKILPLFAGETTNKSTFIFIDEPIKAFSEAQSYCREYHTDLASVRNQTENQEIQKMVSKGSKVWIGLFRDSWKWSDGSDSSFRYWNHTQPNNNGGVQSCGAAVFKGGKSWTERWFDWNCKDRHPFVCYSGELL</sequence>
<dbReference type="InterPro" id="IPR001304">
    <property type="entry name" value="C-type_lectin-like"/>
</dbReference>
<keyword evidence="3" id="KW-1185">Reference proteome</keyword>
<evidence type="ECO:0000313" key="3">
    <source>
        <dbReference type="Proteomes" id="UP000694395"/>
    </source>
</evidence>
<reference evidence="2" key="2">
    <citation type="submission" date="2025-08" db="UniProtKB">
        <authorList>
            <consortium name="Ensembl"/>
        </authorList>
    </citation>
    <scope>IDENTIFICATION</scope>
</reference>
<dbReference type="AlphaFoldDB" id="A0A8K9VCR8"/>
<dbReference type="PROSITE" id="PS50041">
    <property type="entry name" value="C_TYPE_LECTIN_2"/>
    <property type="match status" value="1"/>
</dbReference>
<dbReference type="CDD" id="cd03602">
    <property type="entry name" value="CLECT_1"/>
    <property type="match status" value="1"/>
</dbReference>
<dbReference type="Proteomes" id="UP000694395">
    <property type="component" value="Chromosome 9"/>
</dbReference>